<accession>A0AAW9W914</accession>
<gene>
    <name evidence="1" type="ORF">GM535_14200</name>
</gene>
<proteinExistence type="predicted"/>
<comment type="caution">
    <text evidence="1">The sequence shown here is derived from an EMBL/GenBank/DDBJ whole genome shotgun (WGS) entry which is preliminary data.</text>
</comment>
<dbReference type="Proteomes" id="UP000729182">
    <property type="component" value="Unassembled WGS sequence"/>
</dbReference>
<evidence type="ECO:0000313" key="2">
    <source>
        <dbReference type="Proteomes" id="UP000729182"/>
    </source>
</evidence>
<protein>
    <submittedName>
        <fullName evidence="1">Uncharacterized protein</fullName>
    </submittedName>
</protein>
<evidence type="ECO:0000313" key="1">
    <source>
        <dbReference type="EMBL" id="MTV78356.1"/>
    </source>
</evidence>
<dbReference type="AlphaFoldDB" id="A0AAW9W914"/>
<name>A0AAW9W914_STREE</name>
<dbReference type="EMBL" id="WNHN01001076">
    <property type="protein sequence ID" value="MTV78356.1"/>
    <property type="molecule type" value="Genomic_DNA"/>
</dbReference>
<reference evidence="1" key="1">
    <citation type="submission" date="2019-11" db="EMBL/GenBank/DDBJ databases">
        <title>Growth characteristics of pneumococcus vary with the chemical composition of the capsule and with environmental conditions.</title>
        <authorList>
            <person name="Tothpal A."/>
            <person name="Desobry K."/>
            <person name="Joshi S."/>
            <person name="Wyllie A.L."/>
            <person name="Weinberger D.M."/>
        </authorList>
    </citation>
    <scope>NUCLEOTIDE SEQUENCE</scope>
    <source>
        <strain evidence="1">Pnumococcus10A</strain>
    </source>
</reference>
<feature type="non-terminal residue" evidence="1">
    <location>
        <position position="47"/>
    </location>
</feature>
<sequence>MTTPRFLILPDLIVKLDAIMSIHPSTEDDDESCVYVFMQSPDDTLTT</sequence>
<organism evidence="1 2">
    <name type="scientific">Streptococcus pneumoniae</name>
    <dbReference type="NCBI Taxonomy" id="1313"/>
    <lineage>
        <taxon>Bacteria</taxon>
        <taxon>Bacillati</taxon>
        <taxon>Bacillota</taxon>
        <taxon>Bacilli</taxon>
        <taxon>Lactobacillales</taxon>
        <taxon>Streptococcaceae</taxon>
        <taxon>Streptococcus</taxon>
    </lineage>
</organism>